<reference evidence="2" key="1">
    <citation type="journal article" date="2019" name="Int. J. Syst. Evol. Microbiol.">
        <title>The Global Catalogue of Microorganisms (GCM) 10K type strain sequencing project: providing services to taxonomists for standard genome sequencing and annotation.</title>
        <authorList>
            <consortium name="The Broad Institute Genomics Platform"/>
            <consortium name="The Broad Institute Genome Sequencing Center for Infectious Disease"/>
            <person name="Wu L."/>
            <person name="Ma J."/>
        </authorList>
    </citation>
    <scope>NUCLEOTIDE SEQUENCE [LARGE SCALE GENOMIC DNA]</scope>
    <source>
        <strain evidence="2">KCTC 42911</strain>
    </source>
</reference>
<sequence length="56" mass="6156">MTEFLVLEDARQAKPRSILGGHAKRHLLAIIIVADDLAICLQIQRAEDLAIHAPLS</sequence>
<evidence type="ECO:0000313" key="1">
    <source>
        <dbReference type="EMBL" id="MFC3614383.1"/>
    </source>
</evidence>
<dbReference type="EMBL" id="JBHRXI010000010">
    <property type="protein sequence ID" value="MFC3614383.1"/>
    <property type="molecule type" value="Genomic_DNA"/>
</dbReference>
<keyword evidence="2" id="KW-1185">Reference proteome</keyword>
<comment type="caution">
    <text evidence="1">The sequence shown here is derived from an EMBL/GenBank/DDBJ whole genome shotgun (WGS) entry which is preliminary data.</text>
</comment>
<protein>
    <submittedName>
        <fullName evidence="1">Uncharacterized protein</fullName>
    </submittedName>
</protein>
<accession>A0ABV7TIX7</accession>
<gene>
    <name evidence="1" type="ORF">ACFORG_11470</name>
</gene>
<evidence type="ECO:0000313" key="2">
    <source>
        <dbReference type="Proteomes" id="UP001595629"/>
    </source>
</evidence>
<name>A0ABV7TIX7_9RHOB</name>
<dbReference type="RefSeq" id="WP_386735593.1">
    <property type="nucleotide sequence ID" value="NZ_JBHRXI010000010.1"/>
</dbReference>
<dbReference type="Proteomes" id="UP001595629">
    <property type="component" value="Unassembled WGS sequence"/>
</dbReference>
<proteinExistence type="predicted"/>
<organism evidence="1 2">
    <name type="scientific">Lutimaribacter marinistellae</name>
    <dbReference type="NCBI Taxonomy" id="1820329"/>
    <lineage>
        <taxon>Bacteria</taxon>
        <taxon>Pseudomonadati</taxon>
        <taxon>Pseudomonadota</taxon>
        <taxon>Alphaproteobacteria</taxon>
        <taxon>Rhodobacterales</taxon>
        <taxon>Roseobacteraceae</taxon>
        <taxon>Lutimaribacter</taxon>
    </lineage>
</organism>